<organism evidence="5 6">
    <name type="scientific">Actinomadura barringtoniae</name>
    <dbReference type="NCBI Taxonomy" id="1427535"/>
    <lineage>
        <taxon>Bacteria</taxon>
        <taxon>Bacillati</taxon>
        <taxon>Actinomycetota</taxon>
        <taxon>Actinomycetes</taxon>
        <taxon>Streptosporangiales</taxon>
        <taxon>Thermomonosporaceae</taxon>
        <taxon>Actinomadura</taxon>
    </lineage>
</organism>
<protein>
    <submittedName>
        <fullName evidence="5">BlaI/MecI/CopY family transcriptional regulator</fullName>
    </submittedName>
</protein>
<dbReference type="AlphaFoldDB" id="A0A939PNB5"/>
<sequence length="120" mass="13134">MTEPSERRASGALEGEVMQALQQAAEPLAAGDVQTRLSGDLSYSTVVTILSRMYAKGLLKRKKAGRAFVYSPVSDQPGLAALQMHRVMDSEPDSRAVLARFVSSLSEQDERILRDLLQDP</sequence>
<evidence type="ECO:0000313" key="5">
    <source>
        <dbReference type="EMBL" id="MBO2453228.1"/>
    </source>
</evidence>
<gene>
    <name evidence="5" type="ORF">J4573_39465</name>
</gene>
<dbReference type="InterPro" id="IPR005650">
    <property type="entry name" value="BlaI_family"/>
</dbReference>
<dbReference type="Proteomes" id="UP000669179">
    <property type="component" value="Unassembled WGS sequence"/>
</dbReference>
<accession>A0A939PNB5</accession>
<dbReference type="Gene3D" id="1.10.10.10">
    <property type="entry name" value="Winged helix-like DNA-binding domain superfamily/Winged helix DNA-binding domain"/>
    <property type="match status" value="1"/>
</dbReference>
<dbReference type="SUPFAM" id="SSF46785">
    <property type="entry name" value="Winged helix' DNA-binding domain"/>
    <property type="match status" value="1"/>
</dbReference>
<keyword evidence="4" id="KW-0804">Transcription</keyword>
<comment type="caution">
    <text evidence="5">The sequence shown here is derived from an EMBL/GenBank/DDBJ whole genome shotgun (WGS) entry which is preliminary data.</text>
</comment>
<keyword evidence="2" id="KW-0805">Transcription regulation</keyword>
<name>A0A939PNB5_9ACTN</name>
<dbReference type="Pfam" id="PF03965">
    <property type="entry name" value="Penicillinase_R"/>
    <property type="match status" value="1"/>
</dbReference>
<evidence type="ECO:0000256" key="2">
    <source>
        <dbReference type="ARBA" id="ARBA00023015"/>
    </source>
</evidence>
<keyword evidence="6" id="KW-1185">Reference proteome</keyword>
<dbReference type="InterPro" id="IPR036388">
    <property type="entry name" value="WH-like_DNA-bd_sf"/>
</dbReference>
<dbReference type="EMBL" id="JAGEOJ010000019">
    <property type="protein sequence ID" value="MBO2453228.1"/>
    <property type="molecule type" value="Genomic_DNA"/>
</dbReference>
<comment type="similarity">
    <text evidence="1">Belongs to the BlaI transcriptional regulatory family.</text>
</comment>
<evidence type="ECO:0000256" key="3">
    <source>
        <dbReference type="ARBA" id="ARBA00023125"/>
    </source>
</evidence>
<dbReference type="InterPro" id="IPR036390">
    <property type="entry name" value="WH_DNA-bd_sf"/>
</dbReference>
<evidence type="ECO:0000256" key="4">
    <source>
        <dbReference type="ARBA" id="ARBA00023163"/>
    </source>
</evidence>
<reference evidence="5" key="1">
    <citation type="submission" date="2021-03" db="EMBL/GenBank/DDBJ databases">
        <authorList>
            <person name="Kanchanasin P."/>
            <person name="Saeng-In P."/>
            <person name="Phongsopitanun W."/>
            <person name="Yuki M."/>
            <person name="Kudo T."/>
            <person name="Ohkuma M."/>
            <person name="Tanasupawat S."/>
        </authorList>
    </citation>
    <scope>NUCLEOTIDE SEQUENCE</scope>
    <source>
        <strain evidence="5">GKU 128</strain>
    </source>
</reference>
<evidence type="ECO:0000313" key="6">
    <source>
        <dbReference type="Proteomes" id="UP000669179"/>
    </source>
</evidence>
<dbReference type="GO" id="GO:0045892">
    <property type="term" value="P:negative regulation of DNA-templated transcription"/>
    <property type="evidence" value="ECO:0007669"/>
    <property type="project" value="InterPro"/>
</dbReference>
<dbReference type="GO" id="GO:0003677">
    <property type="term" value="F:DNA binding"/>
    <property type="evidence" value="ECO:0007669"/>
    <property type="project" value="UniProtKB-KW"/>
</dbReference>
<dbReference type="RefSeq" id="WP_208261245.1">
    <property type="nucleotide sequence ID" value="NZ_JAGEOJ010000019.1"/>
</dbReference>
<proteinExistence type="inferred from homology"/>
<evidence type="ECO:0000256" key="1">
    <source>
        <dbReference type="ARBA" id="ARBA00011046"/>
    </source>
</evidence>
<keyword evidence="3" id="KW-0238">DNA-binding</keyword>